<comment type="caution">
    <text evidence="1">The sequence shown here is derived from an EMBL/GenBank/DDBJ whole genome shotgun (WGS) entry which is preliminary data.</text>
</comment>
<evidence type="ECO:0000313" key="1">
    <source>
        <dbReference type="EMBL" id="RXG99475.1"/>
    </source>
</evidence>
<dbReference type="Gene3D" id="3.40.50.1820">
    <property type="entry name" value="alpha/beta hydrolase"/>
    <property type="match status" value="1"/>
</dbReference>
<dbReference type="SUPFAM" id="SSF53474">
    <property type="entry name" value="alpha/beta-Hydrolases"/>
    <property type="match status" value="1"/>
</dbReference>
<protein>
    <recommendedName>
        <fullName evidence="3">Alpha/beta hydrolase</fullName>
    </recommendedName>
</protein>
<reference evidence="1 2" key="1">
    <citation type="submission" date="2018-11" db="EMBL/GenBank/DDBJ databases">
        <title>Bradyrhizobium sp. nov., isolated from effective nodules of peanut in China.</title>
        <authorList>
            <person name="Li Y."/>
        </authorList>
    </citation>
    <scope>NUCLEOTIDE SEQUENCE [LARGE SCALE GENOMIC DNA]</scope>
    <source>
        <strain evidence="1 2">CCBAU 51770</strain>
    </source>
</reference>
<evidence type="ECO:0008006" key="3">
    <source>
        <dbReference type="Google" id="ProtNLM"/>
    </source>
</evidence>
<sequence length="59" mass="7106">MIGGDFDTWSFQQDREGLMRELVHAPMKRNVLIKDATHFVLFEKNREQFFGEILKFMKE</sequence>
<proteinExistence type="predicted"/>
<dbReference type="EMBL" id="RKMK01000008">
    <property type="protein sequence ID" value="RXG99475.1"/>
    <property type="molecule type" value="Genomic_DNA"/>
</dbReference>
<gene>
    <name evidence="1" type="ORF">EAS61_12405</name>
</gene>
<organism evidence="1 2">
    <name type="scientific">Bradyrhizobium zhanjiangense</name>
    <dbReference type="NCBI Taxonomy" id="1325107"/>
    <lineage>
        <taxon>Bacteria</taxon>
        <taxon>Pseudomonadati</taxon>
        <taxon>Pseudomonadota</taxon>
        <taxon>Alphaproteobacteria</taxon>
        <taxon>Hyphomicrobiales</taxon>
        <taxon>Nitrobacteraceae</taxon>
        <taxon>Bradyrhizobium</taxon>
    </lineage>
</organism>
<dbReference type="InterPro" id="IPR029058">
    <property type="entry name" value="AB_hydrolase_fold"/>
</dbReference>
<evidence type="ECO:0000313" key="2">
    <source>
        <dbReference type="Proteomes" id="UP000290174"/>
    </source>
</evidence>
<name>A0A4Q0QSE5_9BRAD</name>
<dbReference type="Proteomes" id="UP000290174">
    <property type="component" value="Unassembled WGS sequence"/>
</dbReference>
<dbReference type="AlphaFoldDB" id="A0A4Q0QSE5"/>
<dbReference type="RefSeq" id="WP_128933817.1">
    <property type="nucleotide sequence ID" value="NZ_CP022221.1"/>
</dbReference>
<accession>A0A4Q0QSE5</accession>